<keyword evidence="5" id="KW-0560">Oxidoreductase</keyword>
<keyword evidence="9" id="KW-1185">Reference proteome</keyword>
<dbReference type="Pfam" id="PF08240">
    <property type="entry name" value="ADH_N"/>
    <property type="match status" value="1"/>
</dbReference>
<evidence type="ECO:0000256" key="5">
    <source>
        <dbReference type="ARBA" id="ARBA00023002"/>
    </source>
</evidence>
<dbReference type="GO" id="GO:0016491">
    <property type="term" value="F:oxidoreductase activity"/>
    <property type="evidence" value="ECO:0007669"/>
    <property type="project" value="UniProtKB-KW"/>
</dbReference>
<dbReference type="InterPro" id="IPR036291">
    <property type="entry name" value="NAD(P)-bd_dom_sf"/>
</dbReference>
<dbReference type="Proteomes" id="UP000317371">
    <property type="component" value="Unassembled WGS sequence"/>
</dbReference>
<proteinExistence type="inferred from homology"/>
<dbReference type="InterPro" id="IPR020843">
    <property type="entry name" value="ER"/>
</dbReference>
<dbReference type="SUPFAM" id="SSF50129">
    <property type="entry name" value="GroES-like"/>
    <property type="match status" value="2"/>
</dbReference>
<gene>
    <name evidence="8" type="ORF">FKZ61_19390</name>
</gene>
<dbReference type="RefSeq" id="WP_141611817.1">
    <property type="nucleotide sequence ID" value="NZ_VIGC02000031.1"/>
</dbReference>
<dbReference type="InterPro" id="IPR011032">
    <property type="entry name" value="GroES-like_sf"/>
</dbReference>
<feature type="domain" description="Enoyl reductase (ER)" evidence="7">
    <location>
        <begin position="10"/>
        <end position="356"/>
    </location>
</feature>
<dbReference type="GO" id="GO:0008270">
    <property type="term" value="F:zinc ion binding"/>
    <property type="evidence" value="ECO:0007669"/>
    <property type="project" value="InterPro"/>
</dbReference>
<accession>A0A540VAY7</accession>
<dbReference type="CDD" id="cd08279">
    <property type="entry name" value="Zn_ADH_class_III"/>
    <property type="match status" value="1"/>
</dbReference>
<evidence type="ECO:0000256" key="3">
    <source>
        <dbReference type="ARBA" id="ARBA00022723"/>
    </source>
</evidence>
<dbReference type="PANTHER" id="PTHR43350:SF19">
    <property type="entry name" value="D-GULOSIDE 3-DEHYDROGENASE"/>
    <property type="match status" value="1"/>
</dbReference>
<evidence type="ECO:0000256" key="2">
    <source>
        <dbReference type="ARBA" id="ARBA00008072"/>
    </source>
</evidence>
<evidence type="ECO:0000256" key="1">
    <source>
        <dbReference type="ARBA" id="ARBA00001947"/>
    </source>
</evidence>
<comment type="caution">
    <text evidence="8">The sequence shown here is derived from an EMBL/GenBank/DDBJ whole genome shotgun (WGS) entry which is preliminary data.</text>
</comment>
<evidence type="ECO:0000259" key="7">
    <source>
        <dbReference type="SMART" id="SM00829"/>
    </source>
</evidence>
<evidence type="ECO:0000313" key="9">
    <source>
        <dbReference type="Proteomes" id="UP000317371"/>
    </source>
</evidence>
<evidence type="ECO:0000313" key="8">
    <source>
        <dbReference type="EMBL" id="TQE93895.1"/>
    </source>
</evidence>
<dbReference type="InParanoid" id="A0A540VAY7"/>
<dbReference type="OrthoDB" id="9806940at2"/>
<dbReference type="AlphaFoldDB" id="A0A540VAY7"/>
<dbReference type="Pfam" id="PF00107">
    <property type="entry name" value="ADH_zinc_N"/>
    <property type="match status" value="1"/>
</dbReference>
<dbReference type="SUPFAM" id="SSF51735">
    <property type="entry name" value="NAD(P)-binding Rossmann-fold domains"/>
    <property type="match status" value="1"/>
</dbReference>
<dbReference type="FunFam" id="3.40.50.720:FF:000003">
    <property type="entry name" value="S-(hydroxymethyl)glutathione dehydrogenase"/>
    <property type="match status" value="1"/>
</dbReference>
<reference evidence="8 9" key="1">
    <citation type="submission" date="2019-06" db="EMBL/GenBank/DDBJ databases">
        <title>Genome sequence of Litorilinea aerophila BAA-2444.</title>
        <authorList>
            <person name="Maclea K.S."/>
            <person name="Maurais E.G."/>
            <person name="Iannazzi L.C."/>
        </authorList>
    </citation>
    <scope>NUCLEOTIDE SEQUENCE [LARGE SCALE GENOMIC DNA]</scope>
    <source>
        <strain evidence="8 9">ATCC BAA-2444</strain>
    </source>
</reference>
<dbReference type="InterPro" id="IPR002328">
    <property type="entry name" value="ADH_Zn_CS"/>
</dbReference>
<dbReference type="EMBL" id="VIGC01000031">
    <property type="protein sequence ID" value="TQE93895.1"/>
    <property type="molecule type" value="Genomic_DNA"/>
</dbReference>
<dbReference type="Gene3D" id="3.40.50.720">
    <property type="entry name" value="NAD(P)-binding Rossmann-like Domain"/>
    <property type="match status" value="1"/>
</dbReference>
<protein>
    <submittedName>
        <fullName evidence="8">Zn-dependent alcohol dehydrogenase</fullName>
    </submittedName>
</protein>
<dbReference type="PANTHER" id="PTHR43350">
    <property type="entry name" value="NAD-DEPENDENT ALCOHOL DEHYDROGENASE"/>
    <property type="match status" value="1"/>
</dbReference>
<name>A0A540VAY7_9CHLR</name>
<sequence length="359" mass="38154">MKAAVLYAPHTPLRIEEFDLPDVGPDQVRVRLVASGVCHSDWHVVKGEWPHIPVPTILGHEGAGVVEEVGAEVRGLQVGDHVVLSWKRNCGTCEMCQRGYPNLCDAPADTRGLPRFPGNGQTMNKMAGLGTFSTETIVPADVAIPIPKEVPLRQAALVGCGVMTGVGAVINTAQVQPGTSVAVFGCGGVGLNCIQAAAMVGAGPIVAVDLRDNKLEMARSFGATHTVNAGREDPVARIQAITGGGAHYAFEAIGLTGEPFLQAIQCTRKRGVTVFVGHAPENTPVQMDARLLMPEKMVIASMYGTARPRVDFPRLIGLYQAGRLKLDELVSRVYPLEQVNEAFDALARGEVARSVLDLT</sequence>
<dbReference type="InterPro" id="IPR013154">
    <property type="entry name" value="ADH-like_N"/>
</dbReference>
<keyword evidence="3 6" id="KW-0479">Metal-binding</keyword>
<evidence type="ECO:0000256" key="4">
    <source>
        <dbReference type="ARBA" id="ARBA00022833"/>
    </source>
</evidence>
<comment type="cofactor">
    <cofactor evidence="1 6">
        <name>Zn(2+)</name>
        <dbReference type="ChEBI" id="CHEBI:29105"/>
    </cofactor>
</comment>
<evidence type="ECO:0000256" key="6">
    <source>
        <dbReference type="RuleBase" id="RU361277"/>
    </source>
</evidence>
<dbReference type="SMART" id="SM00829">
    <property type="entry name" value="PKS_ER"/>
    <property type="match status" value="1"/>
</dbReference>
<organism evidence="8 9">
    <name type="scientific">Litorilinea aerophila</name>
    <dbReference type="NCBI Taxonomy" id="1204385"/>
    <lineage>
        <taxon>Bacteria</taxon>
        <taxon>Bacillati</taxon>
        <taxon>Chloroflexota</taxon>
        <taxon>Caldilineae</taxon>
        <taxon>Caldilineales</taxon>
        <taxon>Caldilineaceae</taxon>
        <taxon>Litorilinea</taxon>
    </lineage>
</organism>
<comment type="similarity">
    <text evidence="2 6">Belongs to the zinc-containing alcohol dehydrogenase family.</text>
</comment>
<dbReference type="InterPro" id="IPR013149">
    <property type="entry name" value="ADH-like_C"/>
</dbReference>
<keyword evidence="4 6" id="KW-0862">Zinc</keyword>
<dbReference type="Gene3D" id="3.90.180.10">
    <property type="entry name" value="Medium-chain alcohol dehydrogenases, catalytic domain"/>
    <property type="match status" value="1"/>
</dbReference>
<dbReference type="PROSITE" id="PS00059">
    <property type="entry name" value="ADH_ZINC"/>
    <property type="match status" value="1"/>
</dbReference>